<dbReference type="AlphaFoldDB" id="A0A6L9EG69"/>
<keyword evidence="6 8" id="KW-0472">Membrane</keyword>
<evidence type="ECO:0000256" key="9">
    <source>
        <dbReference type="SAM" id="SignalP"/>
    </source>
</evidence>
<dbReference type="Gene3D" id="2.170.130.10">
    <property type="entry name" value="TonB-dependent receptor, plug domain"/>
    <property type="match status" value="1"/>
</dbReference>
<comment type="similarity">
    <text evidence="8">Belongs to the TonB-dependent receptor family.</text>
</comment>
<dbReference type="Pfam" id="PF13715">
    <property type="entry name" value="CarbopepD_reg_2"/>
    <property type="match status" value="1"/>
</dbReference>
<evidence type="ECO:0000313" key="12">
    <source>
        <dbReference type="EMBL" id="NAS13747.1"/>
    </source>
</evidence>
<dbReference type="RefSeq" id="WP_161436771.1">
    <property type="nucleotide sequence ID" value="NZ_WXYO01000007.1"/>
</dbReference>
<keyword evidence="7" id="KW-0998">Cell outer membrane</keyword>
<dbReference type="GO" id="GO:0009279">
    <property type="term" value="C:cell outer membrane"/>
    <property type="evidence" value="ECO:0007669"/>
    <property type="project" value="UniProtKB-SubCell"/>
</dbReference>
<evidence type="ECO:0000256" key="8">
    <source>
        <dbReference type="RuleBase" id="RU003357"/>
    </source>
</evidence>
<dbReference type="SUPFAM" id="SSF49464">
    <property type="entry name" value="Carboxypeptidase regulatory domain-like"/>
    <property type="match status" value="1"/>
</dbReference>
<protein>
    <submittedName>
        <fullName evidence="12">TonB-dependent receptor</fullName>
    </submittedName>
</protein>
<feature type="domain" description="TonB-dependent receptor plug" evidence="11">
    <location>
        <begin position="126"/>
        <end position="232"/>
    </location>
</feature>
<dbReference type="InterPro" id="IPR012910">
    <property type="entry name" value="Plug_dom"/>
</dbReference>
<feature type="chain" id="PRO_5026703314" evidence="9">
    <location>
        <begin position="25"/>
        <end position="788"/>
    </location>
</feature>
<dbReference type="Pfam" id="PF00593">
    <property type="entry name" value="TonB_dep_Rec_b-barrel"/>
    <property type="match status" value="1"/>
</dbReference>
<dbReference type="GO" id="GO:0044718">
    <property type="term" value="P:siderophore transmembrane transport"/>
    <property type="evidence" value="ECO:0007669"/>
    <property type="project" value="TreeGrafter"/>
</dbReference>
<evidence type="ECO:0000256" key="5">
    <source>
        <dbReference type="ARBA" id="ARBA00023077"/>
    </source>
</evidence>
<keyword evidence="13" id="KW-1185">Reference proteome</keyword>
<dbReference type="GO" id="GO:0015344">
    <property type="term" value="F:siderophore uptake transmembrane transporter activity"/>
    <property type="evidence" value="ECO:0007669"/>
    <property type="project" value="TreeGrafter"/>
</dbReference>
<evidence type="ECO:0000256" key="2">
    <source>
        <dbReference type="ARBA" id="ARBA00022448"/>
    </source>
</evidence>
<dbReference type="InterPro" id="IPR008969">
    <property type="entry name" value="CarboxyPept-like_regulatory"/>
</dbReference>
<evidence type="ECO:0000259" key="11">
    <source>
        <dbReference type="Pfam" id="PF07715"/>
    </source>
</evidence>
<evidence type="ECO:0000256" key="3">
    <source>
        <dbReference type="ARBA" id="ARBA00022452"/>
    </source>
</evidence>
<reference evidence="12 13" key="1">
    <citation type="submission" date="2020-01" db="EMBL/GenBank/DDBJ databases">
        <title>Bacteria diversity of Porities sp.</title>
        <authorList>
            <person name="Wang G."/>
        </authorList>
    </citation>
    <scope>NUCLEOTIDE SEQUENCE [LARGE SCALE GENOMIC DNA]</scope>
    <source>
        <strain evidence="12 13">R33</strain>
    </source>
</reference>
<evidence type="ECO:0000256" key="7">
    <source>
        <dbReference type="ARBA" id="ARBA00023237"/>
    </source>
</evidence>
<dbReference type="InterPro" id="IPR000531">
    <property type="entry name" value="Beta-barrel_TonB"/>
</dbReference>
<dbReference type="Pfam" id="PF07715">
    <property type="entry name" value="Plug"/>
    <property type="match status" value="1"/>
</dbReference>
<dbReference type="PANTHER" id="PTHR30069">
    <property type="entry name" value="TONB-DEPENDENT OUTER MEMBRANE RECEPTOR"/>
    <property type="match status" value="1"/>
</dbReference>
<evidence type="ECO:0000313" key="13">
    <source>
        <dbReference type="Proteomes" id="UP000475249"/>
    </source>
</evidence>
<dbReference type="Gene3D" id="2.40.170.20">
    <property type="entry name" value="TonB-dependent receptor, beta-barrel domain"/>
    <property type="match status" value="1"/>
</dbReference>
<dbReference type="PANTHER" id="PTHR30069:SF57">
    <property type="entry name" value="TONB-DEPENDENT RECEPTOR"/>
    <property type="match status" value="1"/>
</dbReference>
<keyword evidence="9" id="KW-0732">Signal</keyword>
<dbReference type="Proteomes" id="UP000475249">
    <property type="component" value="Unassembled WGS sequence"/>
</dbReference>
<keyword evidence="2" id="KW-0813">Transport</keyword>
<keyword evidence="4" id="KW-0812">Transmembrane</keyword>
<proteinExistence type="inferred from homology"/>
<keyword evidence="3" id="KW-1134">Transmembrane beta strand</keyword>
<dbReference type="SUPFAM" id="SSF56935">
    <property type="entry name" value="Porins"/>
    <property type="match status" value="1"/>
</dbReference>
<evidence type="ECO:0000259" key="10">
    <source>
        <dbReference type="Pfam" id="PF00593"/>
    </source>
</evidence>
<comment type="caution">
    <text evidence="12">The sequence shown here is derived from an EMBL/GenBank/DDBJ whole genome shotgun (WGS) entry which is preliminary data.</text>
</comment>
<sequence length="788" mass="88501">MKKITPSLITFLFLSVFLINSSYAQVTTDLFGTVTDEVGAPVAGASVYLEGTAKGAQTDFDGNYTIKGITPGTYNLVVSYIGYETQTQYNVIVRSKGTPKYNFVLKEASEQLDEVVLSNANKISRPRETPLSTQSLSAVEIATYPGSNNDVVQVAQTLPGVSPSIGGFRNDLIIRGGAPNETVYYLDGMEIPNINHFSTQGSAGGPVGLINVSFIDNVTLSTSAFGARYDNPLSGVLQFSQRDGNSRNFNGNFRVSATEAALTLEGPLFKKADDESRTTFLASVRRSYLQFLFELVGLPLRPNYWDYQYKINHKIDSYNDISLIGLGSIDDFSVEPLEEFDPEQQAQLDQTPFIEQRTNAIGLTWKRRFRDGGGFMETTLSNNTLVNDFTRYEDPENETGVIFSNDATESETKLRYALTRFLGDWKLTSGFNVQYSDYENETVNVTDNITFNSAIDFFKYGFFTNLTKSFFNDKLDFSFGFRLDDDTFTEEDNLLSTFSPRLSLSYEFSENWRLNGSVGRYYKLPPYTILGFRDNNGILVNQNAEYTLSDHVVVGLQHYFGPSSSISLEGFYKRYDDYPVSVLDGVSLANKGADFEVLGSEDIETVGRGRSYGAELQFQQKLSNNFYGIFAYTWFYSEFTGFDRDSYLPSVWDSRHLISFTGGYKLKRNWELSARYRFAGETPFVPTDLDATLANYPEVILDYDRLGEENLDIFSQLDVRIDKKWNFKNLSLNVFIEAQNVLGQDNPQPTEYGLDRNANGDIVEPRSLVAIESDTGQVLPSIGIVVDF</sequence>
<evidence type="ECO:0000256" key="1">
    <source>
        <dbReference type="ARBA" id="ARBA00004571"/>
    </source>
</evidence>
<accession>A0A6L9EG69</accession>
<keyword evidence="5 8" id="KW-0798">TonB box</keyword>
<feature type="domain" description="TonB-dependent receptor-like beta-barrel" evidence="10">
    <location>
        <begin position="348"/>
        <end position="734"/>
    </location>
</feature>
<gene>
    <name evidence="12" type="ORF">GTQ38_17165</name>
</gene>
<dbReference type="InterPro" id="IPR036942">
    <property type="entry name" value="Beta-barrel_TonB_sf"/>
</dbReference>
<organism evidence="12 13">
    <name type="scientific">Poritiphilus flavus</name>
    <dbReference type="NCBI Taxonomy" id="2697053"/>
    <lineage>
        <taxon>Bacteria</taxon>
        <taxon>Pseudomonadati</taxon>
        <taxon>Bacteroidota</taxon>
        <taxon>Flavobacteriia</taxon>
        <taxon>Flavobacteriales</taxon>
        <taxon>Flavobacteriaceae</taxon>
        <taxon>Poritiphilus</taxon>
    </lineage>
</organism>
<dbReference type="Gene3D" id="2.60.40.1120">
    <property type="entry name" value="Carboxypeptidase-like, regulatory domain"/>
    <property type="match status" value="1"/>
</dbReference>
<comment type="subcellular location">
    <subcellularLocation>
        <location evidence="1">Cell outer membrane</location>
        <topology evidence="1">Multi-pass membrane protein</topology>
    </subcellularLocation>
</comment>
<evidence type="ECO:0000256" key="4">
    <source>
        <dbReference type="ARBA" id="ARBA00022692"/>
    </source>
</evidence>
<evidence type="ECO:0000256" key="6">
    <source>
        <dbReference type="ARBA" id="ARBA00023136"/>
    </source>
</evidence>
<dbReference type="EMBL" id="WXYO01000007">
    <property type="protein sequence ID" value="NAS13747.1"/>
    <property type="molecule type" value="Genomic_DNA"/>
</dbReference>
<feature type="signal peptide" evidence="9">
    <location>
        <begin position="1"/>
        <end position="24"/>
    </location>
</feature>
<keyword evidence="12" id="KW-0675">Receptor</keyword>
<dbReference type="InterPro" id="IPR039426">
    <property type="entry name" value="TonB-dep_rcpt-like"/>
</dbReference>
<dbReference type="InterPro" id="IPR037066">
    <property type="entry name" value="Plug_dom_sf"/>
</dbReference>
<name>A0A6L9EG69_9FLAO</name>